<evidence type="ECO:0000256" key="1">
    <source>
        <dbReference type="SAM" id="Phobius"/>
    </source>
</evidence>
<organism evidence="2 3">
    <name type="scientific">Amanita muscaria (strain Koide BX008)</name>
    <dbReference type="NCBI Taxonomy" id="946122"/>
    <lineage>
        <taxon>Eukaryota</taxon>
        <taxon>Fungi</taxon>
        <taxon>Dikarya</taxon>
        <taxon>Basidiomycota</taxon>
        <taxon>Agaricomycotina</taxon>
        <taxon>Agaricomycetes</taxon>
        <taxon>Agaricomycetidae</taxon>
        <taxon>Agaricales</taxon>
        <taxon>Pluteineae</taxon>
        <taxon>Amanitaceae</taxon>
        <taxon>Amanita</taxon>
    </lineage>
</organism>
<keyword evidence="1" id="KW-0812">Transmembrane</keyword>
<accession>A0A0C2WSY5</accession>
<keyword evidence="1" id="KW-0472">Membrane</keyword>
<evidence type="ECO:0000313" key="3">
    <source>
        <dbReference type="Proteomes" id="UP000054549"/>
    </source>
</evidence>
<dbReference type="Proteomes" id="UP000054549">
    <property type="component" value="Unassembled WGS sequence"/>
</dbReference>
<protein>
    <submittedName>
        <fullName evidence="2">Uncharacterized protein</fullName>
    </submittedName>
</protein>
<keyword evidence="3" id="KW-1185">Reference proteome</keyword>
<dbReference type="InParanoid" id="A0A0C2WSY5"/>
<evidence type="ECO:0000313" key="2">
    <source>
        <dbReference type="EMBL" id="KIL59453.1"/>
    </source>
</evidence>
<gene>
    <name evidence="2" type="ORF">M378DRAFT_1006037</name>
</gene>
<dbReference type="HOGENOM" id="CLU_1219424_0_0_1"/>
<reference evidence="2 3" key="1">
    <citation type="submission" date="2014-04" db="EMBL/GenBank/DDBJ databases">
        <title>Evolutionary Origins and Diversification of the Mycorrhizal Mutualists.</title>
        <authorList>
            <consortium name="DOE Joint Genome Institute"/>
            <consortium name="Mycorrhizal Genomics Consortium"/>
            <person name="Kohler A."/>
            <person name="Kuo A."/>
            <person name="Nagy L.G."/>
            <person name="Floudas D."/>
            <person name="Copeland A."/>
            <person name="Barry K.W."/>
            <person name="Cichocki N."/>
            <person name="Veneault-Fourrey C."/>
            <person name="LaButti K."/>
            <person name="Lindquist E.A."/>
            <person name="Lipzen A."/>
            <person name="Lundell T."/>
            <person name="Morin E."/>
            <person name="Murat C."/>
            <person name="Riley R."/>
            <person name="Ohm R."/>
            <person name="Sun H."/>
            <person name="Tunlid A."/>
            <person name="Henrissat B."/>
            <person name="Grigoriev I.V."/>
            <person name="Hibbett D.S."/>
            <person name="Martin F."/>
        </authorList>
    </citation>
    <scope>NUCLEOTIDE SEQUENCE [LARGE SCALE GENOMIC DNA]</scope>
    <source>
        <strain evidence="2 3">Koide BX008</strain>
    </source>
</reference>
<name>A0A0C2WSY5_AMAMK</name>
<keyword evidence="1" id="KW-1133">Transmembrane helix</keyword>
<proteinExistence type="predicted"/>
<dbReference type="AlphaFoldDB" id="A0A0C2WSY5"/>
<sequence>MICLTRKYDLEQSYGDRTCGCRSGHFNWTPVTVVAGGIMSLEGLPAWGILQHTLGYVSYRVILSLAVVFMMLSPLLLRGSPEHDGRLQDSRFKGILLLTDFPAIEEMKMKDQTVDCVYNQQLTTIALPYRLTIGTSQTPSYIDRIRDSQLLDRIWRLRRDAIISTTNYTDVLELLFSGPPTKLLEIPGIRGSHYQEHHVGQDAQSDQLFQASANGVRTRVDRLNLSQ</sequence>
<dbReference type="EMBL" id="KN818315">
    <property type="protein sequence ID" value="KIL59453.1"/>
    <property type="molecule type" value="Genomic_DNA"/>
</dbReference>
<feature type="transmembrane region" description="Helical" evidence="1">
    <location>
        <begin position="57"/>
        <end position="77"/>
    </location>
</feature>